<sequence>MIRDIDTVRTHSKSSTIFVALDVEGQEGLGVGVHSIGLAVLSSTDPPHGTAFDAWPWKDVMLDDALQSYKIESASLKVAGRVPPGSQKRPPERFRYGSVVSVPVDELEGYIRRCIQAAQEVYYLNQAAQEEQPNIVLVTWGASSEMHAMMNLFPGLLSILDAWVDLADVSTGMTGVSSPSALNDAPPAIGFTGRRVTLQGPGDFSYGHHDPGMDATRTAALLAGFLACPTERLDIPRYNKGRWRRKQTNKRPARETHPFAIMIRSEDGSPVPASMCTASRLESFFTTRSVVPVALAVCPPSKQPKEKTHGWVALDSLSAMQSLVSQFNGLEVDGKRLHLRIDGPNGKPSRRGTQWPGPKNLEAFES</sequence>
<proteinExistence type="predicted"/>
<protein>
    <submittedName>
        <fullName evidence="2">Uncharacterized protein</fullName>
    </submittedName>
</protein>
<organism evidence="2 3">
    <name type="scientific">Cercophora newfieldiana</name>
    <dbReference type="NCBI Taxonomy" id="92897"/>
    <lineage>
        <taxon>Eukaryota</taxon>
        <taxon>Fungi</taxon>
        <taxon>Dikarya</taxon>
        <taxon>Ascomycota</taxon>
        <taxon>Pezizomycotina</taxon>
        <taxon>Sordariomycetes</taxon>
        <taxon>Sordariomycetidae</taxon>
        <taxon>Sordariales</taxon>
        <taxon>Lasiosphaeriaceae</taxon>
        <taxon>Cercophora</taxon>
    </lineage>
</organism>
<keyword evidence="3" id="KW-1185">Reference proteome</keyword>
<accession>A0AA39Y233</accession>
<dbReference type="AlphaFoldDB" id="A0AA39Y233"/>
<name>A0AA39Y233_9PEZI</name>
<gene>
    <name evidence="2" type="ORF">B0T16DRAFT_459594</name>
</gene>
<reference evidence="2" key="1">
    <citation type="submission" date="2023-06" db="EMBL/GenBank/DDBJ databases">
        <title>Genome-scale phylogeny and comparative genomics of the fungal order Sordariales.</title>
        <authorList>
            <consortium name="Lawrence Berkeley National Laboratory"/>
            <person name="Hensen N."/>
            <person name="Bonometti L."/>
            <person name="Westerberg I."/>
            <person name="Brannstrom I.O."/>
            <person name="Guillou S."/>
            <person name="Cros-Aarteil S."/>
            <person name="Calhoun S."/>
            <person name="Haridas S."/>
            <person name="Kuo A."/>
            <person name="Mondo S."/>
            <person name="Pangilinan J."/>
            <person name="Riley R."/>
            <person name="Labutti K."/>
            <person name="Andreopoulos B."/>
            <person name="Lipzen A."/>
            <person name="Chen C."/>
            <person name="Yanf M."/>
            <person name="Daum C."/>
            <person name="Ng V."/>
            <person name="Clum A."/>
            <person name="Steindorff A."/>
            <person name="Ohm R."/>
            <person name="Martin F."/>
            <person name="Silar P."/>
            <person name="Natvig D."/>
            <person name="Lalanne C."/>
            <person name="Gautier V."/>
            <person name="Ament-Velasquez S.L."/>
            <person name="Kruys A."/>
            <person name="Hutchinson M.I."/>
            <person name="Powell A.J."/>
            <person name="Barry K."/>
            <person name="Miller A.N."/>
            <person name="Grigoriev I.V."/>
            <person name="Debuchy R."/>
            <person name="Gladieux P."/>
            <person name="Thoren M.H."/>
            <person name="Johannesson H."/>
        </authorList>
    </citation>
    <scope>NUCLEOTIDE SEQUENCE</scope>
    <source>
        <strain evidence="2">SMH2532-1</strain>
    </source>
</reference>
<feature type="region of interest" description="Disordered" evidence="1">
    <location>
        <begin position="341"/>
        <end position="366"/>
    </location>
</feature>
<evidence type="ECO:0000313" key="2">
    <source>
        <dbReference type="EMBL" id="KAK0643452.1"/>
    </source>
</evidence>
<evidence type="ECO:0000313" key="3">
    <source>
        <dbReference type="Proteomes" id="UP001174936"/>
    </source>
</evidence>
<dbReference type="Proteomes" id="UP001174936">
    <property type="component" value="Unassembled WGS sequence"/>
</dbReference>
<comment type="caution">
    <text evidence="2">The sequence shown here is derived from an EMBL/GenBank/DDBJ whole genome shotgun (WGS) entry which is preliminary data.</text>
</comment>
<dbReference type="EMBL" id="JAULSV010000005">
    <property type="protein sequence ID" value="KAK0643452.1"/>
    <property type="molecule type" value="Genomic_DNA"/>
</dbReference>
<evidence type="ECO:0000256" key="1">
    <source>
        <dbReference type="SAM" id="MobiDB-lite"/>
    </source>
</evidence>